<gene>
    <name evidence="2" type="ORF">G9Q97_16585</name>
</gene>
<dbReference type="EMBL" id="JAANYN010000007">
    <property type="protein sequence ID" value="NHE58427.1"/>
    <property type="molecule type" value="Genomic_DNA"/>
</dbReference>
<protein>
    <recommendedName>
        <fullName evidence="4">DUF5723 domain-containing protein</fullName>
    </recommendedName>
</protein>
<evidence type="ECO:0000313" key="3">
    <source>
        <dbReference type="Proteomes" id="UP000649799"/>
    </source>
</evidence>
<sequence>MKKSYCLIAISSGFALLFGLFEAAAQENRPAHLGFLYPISTNGVKAADYTNDVSIHALTGLSGGERGLAIYGLGGLIQGDATGFQTAGLWLSVSGELKGAQVAGLINQAQQASKGIQIAGLVNRSREGSGSQLAGITNSTASLRGAQLSGIANFSQKVEGIQLSGIMNQAEEVNGIQISGLVNKAKTVRGVQLSGLINIADSSDYPIGIINLIANGEKRIGFSVDENLTQLLSFRSGGDRMYGIIGLGSNFSYDDLPYAMETGIGFKLTDSKRFRLDMEASNLWGTNFRKWGGYSKTGLRILPVLKLSRSLQLYAGPSLNYMNTEHQKGSDLAQLRVWERHRSNSYKAIHWGVNAGLQLTIH</sequence>
<keyword evidence="3" id="KW-1185">Reference proteome</keyword>
<dbReference type="Proteomes" id="UP000649799">
    <property type="component" value="Unassembled WGS sequence"/>
</dbReference>
<name>A0ABX0HD65_9BACT</name>
<evidence type="ECO:0008006" key="4">
    <source>
        <dbReference type="Google" id="ProtNLM"/>
    </source>
</evidence>
<proteinExistence type="predicted"/>
<feature type="chain" id="PRO_5045106392" description="DUF5723 domain-containing protein" evidence="1">
    <location>
        <begin position="26"/>
        <end position="362"/>
    </location>
</feature>
<evidence type="ECO:0000256" key="1">
    <source>
        <dbReference type="SAM" id="SignalP"/>
    </source>
</evidence>
<keyword evidence="1" id="KW-0732">Signal</keyword>
<reference evidence="2 3" key="1">
    <citation type="submission" date="2020-03" db="EMBL/GenBank/DDBJ databases">
        <title>Cyclobacterium plantarum sp. nov., a marine bacterium isolated from a coastal-marine wetland.</title>
        <authorList>
            <person name="Sanchez-Porro C."/>
            <person name="Ventosa A."/>
            <person name="Amoozegar M."/>
        </authorList>
    </citation>
    <scope>NUCLEOTIDE SEQUENCE [LARGE SCALE GENOMIC DNA]</scope>
    <source>
        <strain evidence="2 3">GBPx2</strain>
    </source>
</reference>
<comment type="caution">
    <text evidence="2">The sequence shown here is derived from an EMBL/GenBank/DDBJ whole genome shotgun (WGS) entry which is preliminary data.</text>
</comment>
<organism evidence="2 3">
    <name type="scientific">Cyclobacterium plantarum</name>
    <dbReference type="NCBI Taxonomy" id="2716263"/>
    <lineage>
        <taxon>Bacteria</taxon>
        <taxon>Pseudomonadati</taxon>
        <taxon>Bacteroidota</taxon>
        <taxon>Cytophagia</taxon>
        <taxon>Cytophagales</taxon>
        <taxon>Cyclobacteriaceae</taxon>
        <taxon>Cyclobacterium</taxon>
    </lineage>
</organism>
<feature type="signal peptide" evidence="1">
    <location>
        <begin position="1"/>
        <end position="25"/>
    </location>
</feature>
<dbReference type="RefSeq" id="WP_166148809.1">
    <property type="nucleotide sequence ID" value="NZ_JAANYN010000007.1"/>
</dbReference>
<accession>A0ABX0HD65</accession>
<evidence type="ECO:0000313" key="2">
    <source>
        <dbReference type="EMBL" id="NHE58427.1"/>
    </source>
</evidence>